<keyword evidence="4" id="KW-0732">Signal</keyword>
<reference evidence="8 9" key="1">
    <citation type="submission" date="2020-02" db="EMBL/GenBank/DDBJ databases">
        <title>Plant-Promoting Endophytic Bacterium Rhizobium oryzihabitans sp. nov., Isolated from the Root of Rice.</title>
        <authorList>
            <person name="zhao J."/>
            <person name="Zhang G."/>
        </authorList>
    </citation>
    <scope>NUCLEOTIDE SEQUENCE [LARGE SCALE GENOMIC DNA]</scope>
    <source>
        <strain evidence="8 9">M15</strain>
    </source>
</reference>
<evidence type="ECO:0000259" key="7">
    <source>
        <dbReference type="Pfam" id="PF17287"/>
    </source>
</evidence>
<keyword evidence="1" id="KW-1134">Transmembrane beta strand</keyword>
<dbReference type="RefSeq" id="WP_082185000.1">
    <property type="nucleotide sequence ID" value="NZ_CP048635.1"/>
</dbReference>
<name>A0A7L5BPE1_9HYPH</name>
<dbReference type="PANTHER" id="PTHR34597">
    <property type="entry name" value="SLR1661 PROTEIN"/>
    <property type="match status" value="1"/>
</dbReference>
<dbReference type="Proteomes" id="UP000464865">
    <property type="component" value="Chromosome M15-12"/>
</dbReference>
<sequence>MTRLSLMSFSPVASLLLGLAGPAWSQDTERLGQNLGDRLQNQSNAETEAERRRLDRARAARDRESDLAAETALPGPKPGGPCFSIRSLRISGHEPFGKKPGGYSGLIGKCATATDIAAAVGQINEYYRARGFITTRAYLPVQDISKGVLEITIVPGRVEGFVYGDGRQADSRIDAAFPNARGDLLNLRDLEQGLDNYNAPQSAHAKFRLIPGEQPGGSFVQVLAEDGRQFYGRLATVNDGFRSTGIVKTTGTLGVDNLFGLNDQISLALTSTPFDDRDIRFADAVAVSANVPYGNWLFGLDVGASRYHFMLDGINQSYPVSGRTSHVSLTAERLLMRDENSKLFAYGALKLSHSRSFVEGYEIESQRRDLTTATLGFRAESTFDFGRIDFDIGSRFGIDAFGANVPPKSAIDPQFDLFFARLGVKAPLGDSPFTYKGTLSGQWSDDSPPGSEFFSVGGWGNVRGFHDDNMYGPSGIYLRNTLEWQAWQTPDVSLTFRSGVDVGYVEPLALRIWDQKHIVGASLGAELEFAGGLKLTVDVAHALDRPSDFKAGRTIGYVGLVAKF</sequence>
<feature type="signal peptide" evidence="4">
    <location>
        <begin position="1"/>
        <end position="25"/>
    </location>
</feature>
<dbReference type="Gene3D" id="2.40.160.50">
    <property type="entry name" value="membrane protein fhac: a member of the omp85/tpsb transporter family"/>
    <property type="match status" value="1"/>
</dbReference>
<dbReference type="GO" id="GO:0008320">
    <property type="term" value="F:protein transmembrane transporter activity"/>
    <property type="evidence" value="ECO:0007669"/>
    <property type="project" value="TreeGrafter"/>
</dbReference>
<dbReference type="AlphaFoldDB" id="A0A7L5BPE1"/>
<evidence type="ECO:0000256" key="4">
    <source>
        <dbReference type="SAM" id="SignalP"/>
    </source>
</evidence>
<dbReference type="GO" id="GO:0098046">
    <property type="term" value="C:type V protein secretion system complex"/>
    <property type="evidence" value="ECO:0007669"/>
    <property type="project" value="TreeGrafter"/>
</dbReference>
<evidence type="ECO:0000259" key="6">
    <source>
        <dbReference type="Pfam" id="PF08479"/>
    </source>
</evidence>
<dbReference type="PIRSF" id="PIRSF029745">
    <property type="entry name" value="FhaC"/>
    <property type="match status" value="1"/>
</dbReference>
<dbReference type="InterPro" id="IPR013686">
    <property type="entry name" value="Polypept-transport_assoc_ShlB"/>
</dbReference>
<dbReference type="InterPro" id="IPR027282">
    <property type="entry name" value="TPS"/>
</dbReference>
<dbReference type="Pfam" id="PF08479">
    <property type="entry name" value="POTRA_2"/>
    <property type="match status" value="1"/>
</dbReference>
<evidence type="ECO:0000256" key="3">
    <source>
        <dbReference type="ARBA" id="ARBA00023237"/>
    </source>
</evidence>
<dbReference type="Gene3D" id="3.10.20.310">
    <property type="entry name" value="membrane protein fhac"/>
    <property type="match status" value="1"/>
</dbReference>
<keyword evidence="2" id="KW-0812">Transmembrane</keyword>
<feature type="domain" description="Polypeptide-transport-associated ShlB-type" evidence="6">
    <location>
        <begin position="103"/>
        <end position="156"/>
    </location>
</feature>
<keyword evidence="9" id="KW-1185">Reference proteome</keyword>
<proteinExistence type="predicted"/>
<dbReference type="PANTHER" id="PTHR34597:SF3">
    <property type="entry name" value="OUTER MEMBRANE TRANSPORTER CDIB"/>
    <property type="match status" value="1"/>
</dbReference>
<dbReference type="InterPro" id="IPR035251">
    <property type="entry name" value="ShlB_POTRA"/>
</dbReference>
<gene>
    <name evidence="8" type="ORF">G3A56_23375</name>
</gene>
<organism evidence="8 9">
    <name type="scientific">Rhizobium oryzihabitans</name>
    <dbReference type="NCBI Taxonomy" id="2267833"/>
    <lineage>
        <taxon>Bacteria</taxon>
        <taxon>Pseudomonadati</taxon>
        <taxon>Pseudomonadota</taxon>
        <taxon>Alphaproteobacteria</taxon>
        <taxon>Hyphomicrobiales</taxon>
        <taxon>Rhizobiaceae</taxon>
        <taxon>Rhizobium/Agrobacterium group</taxon>
        <taxon>Rhizobium</taxon>
    </lineage>
</organism>
<evidence type="ECO:0000313" key="9">
    <source>
        <dbReference type="Proteomes" id="UP000464865"/>
    </source>
</evidence>
<evidence type="ECO:0000256" key="1">
    <source>
        <dbReference type="ARBA" id="ARBA00022452"/>
    </source>
</evidence>
<dbReference type="InterPro" id="IPR051544">
    <property type="entry name" value="TPS_OM_transporter"/>
</dbReference>
<accession>A0A7L5BPE1</accession>
<dbReference type="GO" id="GO:0046819">
    <property type="term" value="P:protein secretion by the type V secretion system"/>
    <property type="evidence" value="ECO:0007669"/>
    <property type="project" value="TreeGrafter"/>
</dbReference>
<evidence type="ECO:0000256" key="2">
    <source>
        <dbReference type="ARBA" id="ARBA00022692"/>
    </source>
</evidence>
<dbReference type="Pfam" id="PF17287">
    <property type="entry name" value="POTRA_3"/>
    <property type="match status" value="1"/>
</dbReference>
<evidence type="ECO:0000313" key="8">
    <source>
        <dbReference type="EMBL" id="QIB40759.1"/>
    </source>
</evidence>
<dbReference type="EMBL" id="CP048635">
    <property type="protein sequence ID" value="QIB40759.1"/>
    <property type="molecule type" value="Genomic_DNA"/>
</dbReference>
<dbReference type="InterPro" id="IPR005565">
    <property type="entry name" value="Hemolysn_activator_HlyB_C"/>
</dbReference>
<feature type="domain" description="Haemolysin activator HlyB C-terminal" evidence="5">
    <location>
        <begin position="216"/>
        <end position="526"/>
    </location>
</feature>
<keyword evidence="3" id="KW-0998">Cell outer membrane</keyword>
<evidence type="ECO:0000259" key="5">
    <source>
        <dbReference type="Pfam" id="PF03865"/>
    </source>
</evidence>
<keyword evidence="1" id="KW-0472">Membrane</keyword>
<protein>
    <submittedName>
        <fullName evidence="8">ShlB/FhaC/HecB family hemolysin secretion/activation protein</fullName>
    </submittedName>
</protein>
<feature type="chain" id="PRO_5029466659" evidence="4">
    <location>
        <begin position="26"/>
        <end position="564"/>
    </location>
</feature>
<feature type="domain" description="ShlB POTRA" evidence="7">
    <location>
        <begin position="158"/>
        <end position="211"/>
    </location>
</feature>
<dbReference type="Pfam" id="PF03865">
    <property type="entry name" value="ShlB"/>
    <property type="match status" value="1"/>
</dbReference>
<dbReference type="KEGG" id="roy:G3A56_23375"/>